<feature type="region of interest" description="Disordered" evidence="1">
    <location>
        <begin position="749"/>
        <end position="823"/>
    </location>
</feature>
<feature type="compositionally biased region" description="Polar residues" evidence="1">
    <location>
        <begin position="763"/>
        <end position="779"/>
    </location>
</feature>
<feature type="compositionally biased region" description="Low complexity" evidence="1">
    <location>
        <begin position="114"/>
        <end position="127"/>
    </location>
</feature>
<feature type="region of interest" description="Disordered" evidence="1">
    <location>
        <begin position="93"/>
        <end position="145"/>
    </location>
</feature>
<dbReference type="Proteomes" id="UP000262825">
    <property type="component" value="Unassembled WGS sequence"/>
</dbReference>
<evidence type="ECO:0000256" key="1">
    <source>
        <dbReference type="SAM" id="MobiDB-lite"/>
    </source>
</evidence>
<feature type="compositionally biased region" description="Low complexity" evidence="1">
    <location>
        <begin position="749"/>
        <end position="762"/>
    </location>
</feature>
<dbReference type="InterPro" id="IPR007147">
    <property type="entry name" value="TF_Vhr"/>
</dbReference>
<feature type="compositionally biased region" description="Polar residues" evidence="1">
    <location>
        <begin position="135"/>
        <end position="145"/>
    </location>
</feature>
<protein>
    <recommendedName>
        <fullName evidence="4">Transcription factor VHR1</fullName>
    </recommendedName>
</protein>
<evidence type="ECO:0000313" key="3">
    <source>
        <dbReference type="Proteomes" id="UP000262825"/>
    </source>
</evidence>
<sequence>MPAKDTKIHKPTGNGTTHKIRELLNFTDSKKWKKFSSRRLELIDKFKLSEKKASEQDQNIKRIASILRTEFNYPVNSQVEFEKLVTAAVQSVRRNRKRSVKTKKSKGKITDNITTGTNNNNSSFGSSGEDDLDSHTNTSNVDSRVTSPILSTVSCSVNTSKNNDSKNNANTIETTKINTISPIPNNSEVYHPKPLRFAITGTNSNDASTMNNNNISSSTTINNSNASNNHSQGPTNNTNVHQKYEELMKLIISDIVYNRIPLKEQERRENYRINFNTNHTGSHNNPISTNSSHNFYHNSSINSKLNNNIHSSVPTSTTSNTITNNDDMPNLEFFALSSQNYHLLPLIKQQQKQIKKAHSSASGNNSCSSNGPTSIMNLNNHDGIPIFLREKLILHVNRSRTCLDICTKQGGLLDLYGNLIKLGQSSICSSISFVLERFFSDLQISSIDYLYDKVSNDENLSTIASKIFGPATNHNFFQLPSDYQVKLFQLIFGAIIKDFGFDPCIYPLSEVFNDYILRHYPLVSHRTSATFTSNTSNNKTAVTNSMKASTILHSVSIKPSIANQDVNKKVLLKFKNKQQEFTFHLLSNGPPTINEILENSTQLFNIVSLSKNLCLYHETPATNTSDTKSEIIKDDMELASIFNQFTSSKIILEIKELHPPAKTTLNLSTNAGGTGNVDGLAILSRAASSHQLASVTNTNNTDLYPIPSPNIPPTASTNNNTKLNPPSRTVSPISVLDDIIYRMNTPISVTTSNSSSHSISSSCANGNHDTDSGNNSGSDTLHGDINHVVKGTNAKITLPPGIKRNTSLFANNNLPKPSYQPLL</sequence>
<evidence type="ECO:0000313" key="2">
    <source>
        <dbReference type="EMBL" id="SSD61380.1"/>
    </source>
</evidence>
<name>A0A376BB56_9ASCO</name>
<keyword evidence="3" id="KW-1185">Reference proteome</keyword>
<dbReference type="EMBL" id="UFAJ01000678">
    <property type="protein sequence ID" value="SSD61380.1"/>
    <property type="molecule type" value="Genomic_DNA"/>
</dbReference>
<organism evidence="2 3">
    <name type="scientific">Saccharomycodes ludwigii</name>
    <dbReference type="NCBI Taxonomy" id="36035"/>
    <lineage>
        <taxon>Eukaryota</taxon>
        <taxon>Fungi</taxon>
        <taxon>Dikarya</taxon>
        <taxon>Ascomycota</taxon>
        <taxon>Saccharomycotina</taxon>
        <taxon>Saccharomycetes</taxon>
        <taxon>Saccharomycodales</taxon>
        <taxon>Saccharomycodaceae</taxon>
        <taxon>Saccharomycodes</taxon>
    </lineage>
</organism>
<reference evidence="3" key="1">
    <citation type="submission" date="2018-06" db="EMBL/GenBank/DDBJ databases">
        <authorList>
            <person name="Guldener U."/>
        </authorList>
    </citation>
    <scope>NUCLEOTIDE SEQUENCE [LARGE SCALE GENOMIC DNA]</scope>
    <source>
        <strain evidence="3">UTAD17</strain>
    </source>
</reference>
<accession>A0A376BB56</accession>
<feature type="region of interest" description="Disordered" evidence="1">
    <location>
        <begin position="204"/>
        <end position="238"/>
    </location>
</feature>
<evidence type="ECO:0008006" key="4">
    <source>
        <dbReference type="Google" id="ProtNLM"/>
    </source>
</evidence>
<feature type="compositionally biased region" description="Basic residues" evidence="1">
    <location>
        <begin position="93"/>
        <end position="107"/>
    </location>
</feature>
<dbReference type="VEuPathDB" id="FungiDB:SCODWIG_03141"/>
<proteinExistence type="predicted"/>
<feature type="compositionally biased region" description="Low complexity" evidence="1">
    <location>
        <begin position="204"/>
        <end position="229"/>
    </location>
</feature>
<feature type="compositionally biased region" description="Polar residues" evidence="1">
    <location>
        <begin position="804"/>
        <end position="815"/>
    </location>
</feature>
<dbReference type="Pfam" id="PF04001">
    <property type="entry name" value="Vhr1"/>
    <property type="match status" value="1"/>
</dbReference>
<gene>
    <name evidence="2" type="ORF">SCODWIG_03141</name>
</gene>
<dbReference type="AlphaFoldDB" id="A0A376BB56"/>